<dbReference type="PANTHER" id="PTHR43622">
    <property type="entry name" value="3-DEHYDROQUINATE SYNTHASE"/>
    <property type="match status" value="1"/>
</dbReference>
<dbReference type="Gene3D" id="3.40.50.1970">
    <property type="match status" value="1"/>
</dbReference>
<feature type="binding site" evidence="18">
    <location>
        <position position="266"/>
    </location>
    <ligand>
        <name>Zn(2+)</name>
        <dbReference type="ChEBI" id="CHEBI:29105"/>
    </ligand>
</feature>
<dbReference type="GO" id="GO:0005737">
    <property type="term" value="C:cytoplasm"/>
    <property type="evidence" value="ECO:0007669"/>
    <property type="project" value="UniProtKB-SubCell"/>
</dbReference>
<keyword evidence="14 18" id="KW-0520">NAD</keyword>
<dbReference type="GO" id="GO:0008652">
    <property type="term" value="P:amino acid biosynthetic process"/>
    <property type="evidence" value="ECO:0007669"/>
    <property type="project" value="UniProtKB-KW"/>
</dbReference>
<dbReference type="RefSeq" id="WP_031471180.1">
    <property type="nucleotide sequence ID" value="NZ_FOZC01000001.1"/>
</dbReference>
<proteinExistence type="inferred from homology"/>
<dbReference type="EC" id="4.2.3.4" evidence="7 18"/>
<comment type="cofactor">
    <cofactor evidence="18">
        <name>Co(2+)</name>
        <dbReference type="ChEBI" id="CHEBI:48828"/>
    </cofactor>
    <cofactor evidence="18">
        <name>Zn(2+)</name>
        <dbReference type="ChEBI" id="CHEBI:29105"/>
    </cofactor>
    <text evidence="18">Binds 1 divalent metal cation per subunit. Can use either Co(2+) or Zn(2+).</text>
</comment>
<feature type="domain" description="3-dehydroquinate synthase N-terminal" evidence="19">
    <location>
        <begin position="67"/>
        <end position="178"/>
    </location>
</feature>
<dbReference type="GO" id="GO:0009073">
    <property type="term" value="P:aromatic amino acid family biosynthetic process"/>
    <property type="evidence" value="ECO:0007669"/>
    <property type="project" value="UniProtKB-KW"/>
</dbReference>
<dbReference type="NCBIfam" id="TIGR01357">
    <property type="entry name" value="aroB"/>
    <property type="match status" value="1"/>
</dbReference>
<dbReference type="CDD" id="cd08195">
    <property type="entry name" value="DHQS"/>
    <property type="match status" value="1"/>
</dbReference>
<dbReference type="PIRSF" id="PIRSF001455">
    <property type="entry name" value="DHQ_synth"/>
    <property type="match status" value="1"/>
</dbReference>
<keyword evidence="9 18" id="KW-0963">Cytoplasm</keyword>
<evidence type="ECO:0000256" key="3">
    <source>
        <dbReference type="ARBA" id="ARBA00001947"/>
    </source>
</evidence>
<evidence type="ECO:0000259" key="19">
    <source>
        <dbReference type="Pfam" id="PF01761"/>
    </source>
</evidence>
<dbReference type="Pfam" id="PF01761">
    <property type="entry name" value="DHQ_synthase"/>
    <property type="match status" value="1"/>
</dbReference>
<evidence type="ECO:0000256" key="17">
    <source>
        <dbReference type="ARBA" id="ARBA00023285"/>
    </source>
</evidence>
<evidence type="ECO:0000256" key="2">
    <source>
        <dbReference type="ARBA" id="ARBA00001911"/>
    </source>
</evidence>
<keyword evidence="16 18" id="KW-0456">Lyase</keyword>
<keyword evidence="11 18" id="KW-0479">Metal-binding</keyword>
<dbReference type="Proteomes" id="UP000214760">
    <property type="component" value="Unassembled WGS sequence"/>
</dbReference>
<dbReference type="GO" id="GO:0046872">
    <property type="term" value="F:metal ion binding"/>
    <property type="evidence" value="ECO:0007669"/>
    <property type="project" value="UniProtKB-KW"/>
</dbReference>
<feature type="domain" description="3-dehydroquinate synthase C-terminal" evidence="20">
    <location>
        <begin position="181"/>
        <end position="325"/>
    </location>
</feature>
<comment type="function">
    <text evidence="18">Catalyzes the conversion of 3-deoxy-D-arabino-heptulosonate 7-phosphate (DAHP) to dehydroquinate (DHQ).</text>
</comment>
<comment type="pathway">
    <text evidence="5 18">Metabolic intermediate biosynthesis; chorismate biosynthesis; chorismate from D-erythrose 4-phosphate and phosphoenolpyruvate: step 2/7.</text>
</comment>
<evidence type="ECO:0000256" key="10">
    <source>
        <dbReference type="ARBA" id="ARBA00022605"/>
    </source>
</evidence>
<evidence type="ECO:0000256" key="11">
    <source>
        <dbReference type="ARBA" id="ARBA00022723"/>
    </source>
</evidence>
<dbReference type="InterPro" id="IPR056179">
    <property type="entry name" value="DHQS_C"/>
</dbReference>
<organism evidence="21 22">
    <name type="scientific">[Clostridium] aminophilum</name>
    <dbReference type="NCBI Taxonomy" id="1526"/>
    <lineage>
        <taxon>Bacteria</taxon>
        <taxon>Bacillati</taxon>
        <taxon>Bacillota</taxon>
        <taxon>Clostridia</taxon>
        <taxon>Lachnospirales</taxon>
        <taxon>Lachnospiraceae</taxon>
    </lineage>
</organism>
<reference evidence="21 22" key="1">
    <citation type="submission" date="2016-10" db="EMBL/GenBank/DDBJ databases">
        <authorList>
            <person name="de Groot N.N."/>
        </authorList>
    </citation>
    <scope>NUCLEOTIDE SEQUENCE [LARGE SCALE GENOMIC DNA]</scope>
    <source>
        <strain evidence="21 22">F</strain>
    </source>
</reference>
<evidence type="ECO:0000256" key="1">
    <source>
        <dbReference type="ARBA" id="ARBA00001393"/>
    </source>
</evidence>
<keyword evidence="12 18" id="KW-0547">Nucleotide-binding</keyword>
<evidence type="ECO:0000313" key="21">
    <source>
        <dbReference type="EMBL" id="SFR64355.1"/>
    </source>
</evidence>
<evidence type="ECO:0000256" key="8">
    <source>
        <dbReference type="ARBA" id="ARBA00017684"/>
    </source>
</evidence>
<keyword evidence="15 18" id="KW-0057">Aromatic amino acid biosynthesis</keyword>
<dbReference type="UniPathway" id="UPA00053">
    <property type="reaction ID" value="UER00085"/>
</dbReference>
<feature type="binding site" evidence="18">
    <location>
        <begin position="105"/>
        <end position="109"/>
    </location>
    <ligand>
        <name>NAD(+)</name>
        <dbReference type="ChEBI" id="CHEBI:57540"/>
    </ligand>
</feature>
<keyword evidence="13 18" id="KW-0862">Zinc</keyword>
<dbReference type="AlphaFoldDB" id="A0A1I6IC45"/>
<dbReference type="FunFam" id="3.40.50.1970:FF:000007">
    <property type="entry name" value="Pentafunctional AROM polypeptide"/>
    <property type="match status" value="1"/>
</dbReference>
<dbReference type="GO" id="GO:0009423">
    <property type="term" value="P:chorismate biosynthetic process"/>
    <property type="evidence" value="ECO:0007669"/>
    <property type="project" value="UniProtKB-UniRule"/>
</dbReference>
<evidence type="ECO:0000256" key="12">
    <source>
        <dbReference type="ARBA" id="ARBA00022741"/>
    </source>
</evidence>
<evidence type="ECO:0000256" key="6">
    <source>
        <dbReference type="ARBA" id="ARBA00005412"/>
    </source>
</evidence>
<feature type="binding site" evidence="18">
    <location>
        <position position="184"/>
    </location>
    <ligand>
        <name>Zn(2+)</name>
        <dbReference type="ChEBI" id="CHEBI:29105"/>
    </ligand>
</feature>
<dbReference type="GO" id="GO:0000166">
    <property type="term" value="F:nucleotide binding"/>
    <property type="evidence" value="ECO:0007669"/>
    <property type="project" value="UniProtKB-KW"/>
</dbReference>
<dbReference type="PANTHER" id="PTHR43622:SF7">
    <property type="entry name" value="3-DEHYDROQUINATE SYNTHASE, CHLOROPLASTIC"/>
    <property type="match status" value="1"/>
</dbReference>
<comment type="similarity">
    <text evidence="6 18">Belongs to the sugar phosphate cyclases superfamily. Dehydroquinate synthase family.</text>
</comment>
<dbReference type="HAMAP" id="MF_00110">
    <property type="entry name" value="DHQ_synthase"/>
    <property type="match status" value="1"/>
</dbReference>
<dbReference type="SUPFAM" id="SSF56796">
    <property type="entry name" value="Dehydroquinate synthase-like"/>
    <property type="match status" value="1"/>
</dbReference>
<comment type="catalytic activity">
    <reaction evidence="1 18">
        <text>7-phospho-2-dehydro-3-deoxy-D-arabino-heptonate = 3-dehydroquinate + phosphate</text>
        <dbReference type="Rhea" id="RHEA:21968"/>
        <dbReference type="ChEBI" id="CHEBI:32364"/>
        <dbReference type="ChEBI" id="CHEBI:43474"/>
        <dbReference type="ChEBI" id="CHEBI:58394"/>
        <dbReference type="EC" id="4.2.3.4"/>
    </reaction>
</comment>
<evidence type="ECO:0000256" key="18">
    <source>
        <dbReference type="HAMAP-Rule" id="MF_00110"/>
    </source>
</evidence>
<sequence>MKLQVNVPGKEYEILCERGLLDRAGEHLKGLLSGQLCAVVTDSNVGPLYADRVVKSLESAGFRTGLITIPAGEKSKNPEMLLNLWNELIEMGITRSDTVIALGGGVVGDLAGFAAASILRGVRFVQIPTSLLAQVDSSVGGKVAIDLPSGKNLAGAFWQPAAVLIDPGCLDTLSDRVFNDGMGEVIKYGAIRDAELFAQLDRDGGRAGVMSHIGDVILRCCDIKRATVVEDELDNGGAHGGRLVLNYGHTFGHVYEQTYGFETYTHGEGVAAGMVTAARIGEEMGITPAGTADRICAVLKKYDLPCEIRVTEEEVRHTIGKDKKNRGAKIHFIYLKELGDGEDRFMLMEELINTAFHLHGE</sequence>
<dbReference type="InterPro" id="IPR030963">
    <property type="entry name" value="DHQ_synth_fam"/>
</dbReference>
<name>A0A1I6IC45_9FIRM</name>
<dbReference type="InterPro" id="IPR030960">
    <property type="entry name" value="DHQS/DOIS_N"/>
</dbReference>
<dbReference type="GO" id="GO:0003856">
    <property type="term" value="F:3-dehydroquinate synthase activity"/>
    <property type="evidence" value="ECO:0007669"/>
    <property type="project" value="UniProtKB-UniRule"/>
</dbReference>
<gene>
    <name evidence="18" type="primary">aroB</name>
    <name evidence="21" type="ORF">SAMN02910262_00206</name>
</gene>
<evidence type="ECO:0000256" key="7">
    <source>
        <dbReference type="ARBA" id="ARBA00013031"/>
    </source>
</evidence>
<evidence type="ECO:0000256" key="13">
    <source>
        <dbReference type="ARBA" id="ARBA00022833"/>
    </source>
</evidence>
<evidence type="ECO:0000256" key="9">
    <source>
        <dbReference type="ARBA" id="ARBA00022490"/>
    </source>
</evidence>
<comment type="cofactor">
    <cofactor evidence="3">
        <name>Zn(2+)</name>
        <dbReference type="ChEBI" id="CHEBI:29105"/>
    </cofactor>
</comment>
<feature type="binding site" evidence="18">
    <location>
        <position position="142"/>
    </location>
    <ligand>
        <name>NAD(+)</name>
        <dbReference type="ChEBI" id="CHEBI:57540"/>
    </ligand>
</feature>
<evidence type="ECO:0000256" key="5">
    <source>
        <dbReference type="ARBA" id="ARBA00004661"/>
    </source>
</evidence>
<feature type="binding site" evidence="18">
    <location>
        <position position="151"/>
    </location>
    <ligand>
        <name>NAD(+)</name>
        <dbReference type="ChEBI" id="CHEBI:57540"/>
    </ligand>
</feature>
<evidence type="ECO:0000256" key="14">
    <source>
        <dbReference type="ARBA" id="ARBA00023027"/>
    </source>
</evidence>
<protein>
    <recommendedName>
        <fullName evidence="8 18">3-dehydroquinate synthase</fullName>
        <shortName evidence="18">DHQS</shortName>
        <ecNumber evidence="7 18">4.2.3.4</ecNumber>
    </recommendedName>
</protein>
<evidence type="ECO:0000259" key="20">
    <source>
        <dbReference type="Pfam" id="PF24621"/>
    </source>
</evidence>
<comment type="subcellular location">
    <subcellularLocation>
        <location evidence="4 18">Cytoplasm</location>
    </subcellularLocation>
</comment>
<accession>A0A1I6IC45</accession>
<feature type="binding site" evidence="18">
    <location>
        <position position="249"/>
    </location>
    <ligand>
        <name>Zn(2+)</name>
        <dbReference type="ChEBI" id="CHEBI:29105"/>
    </ligand>
</feature>
<evidence type="ECO:0000313" key="22">
    <source>
        <dbReference type="Proteomes" id="UP000214760"/>
    </source>
</evidence>
<keyword evidence="17 18" id="KW-0170">Cobalt</keyword>
<evidence type="ECO:0000256" key="16">
    <source>
        <dbReference type="ARBA" id="ARBA00023239"/>
    </source>
</evidence>
<dbReference type="Pfam" id="PF24621">
    <property type="entry name" value="DHQS_C"/>
    <property type="match status" value="1"/>
</dbReference>
<keyword evidence="10 18" id="KW-0028">Amino-acid biosynthesis</keyword>
<feature type="binding site" evidence="18">
    <location>
        <begin position="129"/>
        <end position="130"/>
    </location>
    <ligand>
        <name>NAD(+)</name>
        <dbReference type="ChEBI" id="CHEBI:57540"/>
    </ligand>
</feature>
<dbReference type="InterPro" id="IPR016037">
    <property type="entry name" value="DHQ_synth_AroB"/>
</dbReference>
<feature type="binding site" evidence="18">
    <location>
        <begin position="169"/>
        <end position="172"/>
    </location>
    <ligand>
        <name>NAD(+)</name>
        <dbReference type="ChEBI" id="CHEBI:57540"/>
    </ligand>
</feature>
<comment type="caution">
    <text evidence="18">Lacks conserved residue(s) required for the propagation of feature annotation.</text>
</comment>
<evidence type="ECO:0000256" key="4">
    <source>
        <dbReference type="ARBA" id="ARBA00004496"/>
    </source>
</evidence>
<evidence type="ECO:0000256" key="15">
    <source>
        <dbReference type="ARBA" id="ARBA00023141"/>
    </source>
</evidence>
<dbReference type="Gene3D" id="1.20.1090.10">
    <property type="entry name" value="Dehydroquinate synthase-like - alpha domain"/>
    <property type="match status" value="1"/>
</dbReference>
<comment type="cofactor">
    <cofactor evidence="2 18">
        <name>NAD(+)</name>
        <dbReference type="ChEBI" id="CHEBI:57540"/>
    </cofactor>
</comment>
<dbReference type="InterPro" id="IPR050071">
    <property type="entry name" value="Dehydroquinate_synthase"/>
</dbReference>
<dbReference type="EMBL" id="FOZC01000001">
    <property type="protein sequence ID" value="SFR64355.1"/>
    <property type="molecule type" value="Genomic_DNA"/>
</dbReference>